<dbReference type="InterPro" id="IPR003509">
    <property type="entry name" value="UPF0102_YraN-like"/>
</dbReference>
<accession>A0A7X4GFV4</accession>
<evidence type="ECO:0000313" key="3">
    <source>
        <dbReference type="Proteomes" id="UP000465810"/>
    </source>
</evidence>
<gene>
    <name evidence="2" type="ORF">GR702_08905</name>
</gene>
<comment type="caution">
    <text evidence="2">The sequence shown here is derived from an EMBL/GenBank/DDBJ whole genome shotgun (WGS) entry which is preliminary data.</text>
</comment>
<dbReference type="AlphaFoldDB" id="A0A7X4GFV4"/>
<reference evidence="2 3" key="1">
    <citation type="submission" date="2019-12" db="EMBL/GenBank/DDBJ databases">
        <authorList>
            <person name="Feng G."/>
            <person name="Zhu H."/>
        </authorList>
    </citation>
    <scope>NUCLEOTIDE SEQUENCE [LARGE SCALE GENOMIC DNA]</scope>
    <source>
        <strain evidence="2 3">FGD1</strain>
    </source>
</reference>
<dbReference type="EMBL" id="WVTD01000005">
    <property type="protein sequence ID" value="MYL97888.1"/>
    <property type="molecule type" value="Genomic_DNA"/>
</dbReference>
<dbReference type="Gene3D" id="3.40.1350.10">
    <property type="match status" value="1"/>
</dbReference>
<keyword evidence="3" id="KW-1185">Reference proteome</keyword>
<sequence>MLAALYLWITGWRILARRVKTRRGEVDLVARRGRTLCFIEVKWRRSAQELDLAIDARRLRRVADAVELIASRYGRVGDDVRIDVILVAPGCWPRRIKNAWQPME</sequence>
<dbReference type="Pfam" id="PF02021">
    <property type="entry name" value="UPF0102"/>
    <property type="match status" value="1"/>
</dbReference>
<dbReference type="InterPro" id="IPR011335">
    <property type="entry name" value="Restrct_endonuc-II-like"/>
</dbReference>
<proteinExistence type="inferred from homology"/>
<comment type="similarity">
    <text evidence="1">Belongs to the UPF0102 family.</text>
</comment>
<dbReference type="Proteomes" id="UP000465810">
    <property type="component" value="Unassembled WGS sequence"/>
</dbReference>
<dbReference type="PANTHER" id="PTHR34039">
    <property type="entry name" value="UPF0102 PROTEIN YRAN"/>
    <property type="match status" value="1"/>
</dbReference>
<evidence type="ECO:0000256" key="1">
    <source>
        <dbReference type="ARBA" id="ARBA00006738"/>
    </source>
</evidence>
<protein>
    <submittedName>
        <fullName evidence="2">Uncharacterized protein</fullName>
    </submittedName>
</protein>
<name>A0A7X4GFV4_9SPHN</name>
<dbReference type="GO" id="GO:0003676">
    <property type="term" value="F:nucleic acid binding"/>
    <property type="evidence" value="ECO:0007669"/>
    <property type="project" value="InterPro"/>
</dbReference>
<dbReference type="SUPFAM" id="SSF52980">
    <property type="entry name" value="Restriction endonuclease-like"/>
    <property type="match status" value="1"/>
</dbReference>
<dbReference type="InterPro" id="IPR011856">
    <property type="entry name" value="tRNA_endonuc-like_dom_sf"/>
</dbReference>
<evidence type="ECO:0000313" key="2">
    <source>
        <dbReference type="EMBL" id="MYL97888.1"/>
    </source>
</evidence>
<dbReference type="PANTHER" id="PTHR34039:SF1">
    <property type="entry name" value="UPF0102 PROTEIN YRAN"/>
    <property type="match status" value="1"/>
</dbReference>
<organism evidence="2 3">
    <name type="scientific">Novosphingobium silvae</name>
    <dbReference type="NCBI Taxonomy" id="2692619"/>
    <lineage>
        <taxon>Bacteria</taxon>
        <taxon>Pseudomonadati</taxon>
        <taxon>Pseudomonadota</taxon>
        <taxon>Alphaproteobacteria</taxon>
        <taxon>Sphingomonadales</taxon>
        <taxon>Sphingomonadaceae</taxon>
        <taxon>Novosphingobium</taxon>
    </lineage>
</organism>